<dbReference type="OrthoDB" id="5417595at2"/>
<name>A0A1X7AQK1_9GAMM</name>
<proteinExistence type="predicted"/>
<dbReference type="PANTHER" id="PTHR43222:SF2">
    <property type="entry name" value="NUDIX HYDROLASE 23, CHLOROPLASTIC"/>
    <property type="match status" value="1"/>
</dbReference>
<gene>
    <name evidence="2" type="ORF">EHSB41UT_04210</name>
</gene>
<evidence type="ECO:0000313" key="2">
    <source>
        <dbReference type="EMBL" id="SMA50412.1"/>
    </source>
</evidence>
<dbReference type="Pfam" id="PF14803">
    <property type="entry name" value="Zn_ribbon_Nudix"/>
    <property type="match status" value="1"/>
</dbReference>
<dbReference type="SUPFAM" id="SSF55811">
    <property type="entry name" value="Nudix"/>
    <property type="match status" value="1"/>
</dbReference>
<protein>
    <submittedName>
        <fullName evidence="2">Bifunctional nicotinamide mononucleotide adenylyltransferase/ADP-ribose pyrophosphatase</fullName>
    </submittedName>
</protein>
<evidence type="ECO:0000259" key="1">
    <source>
        <dbReference type="PROSITE" id="PS51462"/>
    </source>
</evidence>
<dbReference type="Pfam" id="PF00293">
    <property type="entry name" value="NUDIX"/>
    <property type="match status" value="1"/>
</dbReference>
<dbReference type="AlphaFoldDB" id="A0A1X7AQK1"/>
<dbReference type="Gene3D" id="2.20.70.10">
    <property type="match status" value="1"/>
</dbReference>
<keyword evidence="2" id="KW-0548">Nucleotidyltransferase</keyword>
<dbReference type="Gene3D" id="3.90.79.10">
    <property type="entry name" value="Nucleoside Triphosphate Pyrophosphohydrolase"/>
    <property type="match status" value="1"/>
</dbReference>
<dbReference type="PANTHER" id="PTHR43222">
    <property type="entry name" value="NUDIX HYDROLASE 23"/>
    <property type="match status" value="1"/>
</dbReference>
<dbReference type="RefSeq" id="WP_087112851.1">
    <property type="nucleotide sequence ID" value="NZ_CBCSCN010000005.1"/>
</dbReference>
<feature type="domain" description="Nudix hydrolase" evidence="1">
    <location>
        <begin position="36"/>
        <end position="159"/>
    </location>
</feature>
<reference evidence="2 3" key="1">
    <citation type="submission" date="2017-03" db="EMBL/GenBank/DDBJ databases">
        <authorList>
            <person name="Afonso C.L."/>
            <person name="Miller P.J."/>
            <person name="Scott M.A."/>
            <person name="Spackman E."/>
            <person name="Goraichik I."/>
            <person name="Dimitrov K.M."/>
            <person name="Suarez D.L."/>
            <person name="Swayne D.E."/>
        </authorList>
    </citation>
    <scope>NUCLEOTIDE SEQUENCE [LARGE SCALE GENOMIC DNA]</scope>
    <source>
        <strain evidence="2">SB41UT1</strain>
    </source>
</reference>
<dbReference type="Proteomes" id="UP000196573">
    <property type="component" value="Unassembled WGS sequence"/>
</dbReference>
<dbReference type="CDD" id="cd04511">
    <property type="entry name" value="NUDIX_Hydrolase"/>
    <property type="match status" value="1"/>
</dbReference>
<dbReference type="GO" id="GO:0016779">
    <property type="term" value="F:nucleotidyltransferase activity"/>
    <property type="evidence" value="ECO:0007669"/>
    <property type="project" value="UniProtKB-KW"/>
</dbReference>
<sequence>MKFCSLCGSELTLGIPEGDDRERHICDSCETIHYQNPKIVAGTLPIVGDKVLLCRRAIEPRKGFWTLPAGFMENEESVKEAARRETWEEACARTCQEELYTIISIPYISQVYMMYRAELSEPGFAAGPESLEVRLFSEEEIPWKELAFRTVSRTLELFFQDRATGTFPLHDETLE</sequence>
<keyword evidence="2" id="KW-0808">Transferase</keyword>
<organism evidence="2 3">
    <name type="scientific">Parendozoicomonas haliclonae</name>
    <dbReference type="NCBI Taxonomy" id="1960125"/>
    <lineage>
        <taxon>Bacteria</taxon>
        <taxon>Pseudomonadati</taxon>
        <taxon>Pseudomonadota</taxon>
        <taxon>Gammaproteobacteria</taxon>
        <taxon>Oceanospirillales</taxon>
        <taxon>Endozoicomonadaceae</taxon>
        <taxon>Parendozoicomonas</taxon>
    </lineage>
</organism>
<evidence type="ECO:0000313" key="3">
    <source>
        <dbReference type="Proteomes" id="UP000196573"/>
    </source>
</evidence>
<dbReference type="EMBL" id="FWPT01000012">
    <property type="protein sequence ID" value="SMA50412.1"/>
    <property type="molecule type" value="Genomic_DNA"/>
</dbReference>
<accession>A0A1X7AQK1</accession>
<dbReference type="InterPro" id="IPR015797">
    <property type="entry name" value="NUDIX_hydrolase-like_dom_sf"/>
</dbReference>
<dbReference type="InterPro" id="IPR029401">
    <property type="entry name" value="Nudix_N"/>
</dbReference>
<dbReference type="InterPro" id="IPR000086">
    <property type="entry name" value="NUDIX_hydrolase_dom"/>
</dbReference>
<dbReference type="PROSITE" id="PS51462">
    <property type="entry name" value="NUDIX"/>
    <property type="match status" value="1"/>
</dbReference>
<keyword evidence="3" id="KW-1185">Reference proteome</keyword>